<keyword evidence="3" id="KW-1185">Reference proteome</keyword>
<evidence type="ECO:0000313" key="2">
    <source>
        <dbReference type="EMBL" id="GID58095.1"/>
    </source>
</evidence>
<evidence type="ECO:0008006" key="4">
    <source>
        <dbReference type="Google" id="ProtNLM"/>
    </source>
</evidence>
<dbReference type="EMBL" id="BOMG01000081">
    <property type="protein sequence ID" value="GID58095.1"/>
    <property type="molecule type" value="Genomic_DNA"/>
</dbReference>
<name>A0ABQ3XI49_9ACTN</name>
<feature type="compositionally biased region" description="Basic and acidic residues" evidence="1">
    <location>
        <begin position="778"/>
        <end position="788"/>
    </location>
</feature>
<gene>
    <name evidence="2" type="ORF">Aco03nite_064990</name>
</gene>
<organism evidence="2 3">
    <name type="scientific">Actinoplanes couchii</name>
    <dbReference type="NCBI Taxonomy" id="403638"/>
    <lineage>
        <taxon>Bacteria</taxon>
        <taxon>Bacillati</taxon>
        <taxon>Actinomycetota</taxon>
        <taxon>Actinomycetes</taxon>
        <taxon>Micromonosporales</taxon>
        <taxon>Micromonosporaceae</taxon>
        <taxon>Actinoplanes</taxon>
    </lineage>
</organism>
<dbReference type="RefSeq" id="WP_203801670.1">
    <property type="nucleotide sequence ID" value="NZ_BAAAQE010000019.1"/>
</dbReference>
<proteinExistence type="predicted"/>
<protein>
    <recommendedName>
        <fullName evidence="4">Site-specific recombinase XerD</fullName>
    </recommendedName>
</protein>
<comment type="caution">
    <text evidence="2">The sequence shown here is derived from an EMBL/GenBank/DDBJ whole genome shotgun (WGS) entry which is preliminary data.</text>
</comment>
<feature type="compositionally biased region" description="Polar residues" evidence="1">
    <location>
        <begin position="828"/>
        <end position="837"/>
    </location>
</feature>
<reference evidence="2 3" key="1">
    <citation type="submission" date="2021-01" db="EMBL/GenBank/DDBJ databases">
        <title>Whole genome shotgun sequence of Actinoplanes couchii NBRC 106145.</title>
        <authorList>
            <person name="Komaki H."/>
            <person name="Tamura T."/>
        </authorList>
    </citation>
    <scope>NUCLEOTIDE SEQUENCE [LARGE SCALE GENOMIC DNA]</scope>
    <source>
        <strain evidence="2 3">NBRC 106145</strain>
    </source>
</reference>
<evidence type="ECO:0000313" key="3">
    <source>
        <dbReference type="Proteomes" id="UP000612282"/>
    </source>
</evidence>
<dbReference type="Proteomes" id="UP000612282">
    <property type="component" value="Unassembled WGS sequence"/>
</dbReference>
<evidence type="ECO:0000256" key="1">
    <source>
        <dbReference type="SAM" id="MobiDB-lite"/>
    </source>
</evidence>
<sequence>MSASWPTAPSTVARLAAQAARMEAATTSAVGQLMVALPVLDQQQAGAALVAAVPIPVRGAARFLEELAGHLSAHPDALTSGSSLCPPVLLRLAEVLHTAGHPVVRPGCASCGKIRSDLRQLRPEGRLCAVCDARSRSATCARCGREGVRIAARRPEGRICYTCYHSDPEVLEPCTECGKSRAPAVRREDGQALCRSCWKQPLHTCTSCGKTAAAALLKSGGAICHLCYNRHHRPRRLCGRCGQLKRIARNARDGQPDLCDGCYQGPEVTCASCSRVRPCASRDQNGQPICATCYQRNRTGEPCARCGRTKPSTTRWPIGPVCHTCYTAVLRSPAPCPRCDTVQPLIARDDHGTEVCGPCVGFAADYSCRQCGRAGNPHSRGRCASCVLAERVTALLTGPDGTIAPQLEPLAAALAAAPSPFPAIQWIKESPNTELLAQLVAEGHRLTHQLLDALPPSRNQRYIRQLLVHTGILKERHEDLERIPGWLEHELEDKPAAHANLARPFLHWFLLRRARQRAAVRQHPASADRDLRRRVSVALDYLAWLDQRGLALADLTQDHIEDWLAGATSQRHYLIRYFLKWTTSRRLTRELNIPTIPAQEPQDLLDDDDRWQLLQRCLTDDSMPTDVRAAGAITLLFGTSCERVCHLTHEHLTFGDKHARLLLGRHPVLLPPRLAELLQHLADQPQPRPQLSRAHPGPRWLFPGMVPGKPTSTHGMTQKLGRHGIPVRTARNAALAALATDLPSPILADLTGMHRHTAIRWVLYARRDWAEYLAARAKEEADVSKEGRPTQGAPDSTKTVKGAPQDSATDGDGDPLRGRPDLPMSGCGQDSSGIMIE</sequence>
<feature type="region of interest" description="Disordered" evidence="1">
    <location>
        <begin position="778"/>
        <end position="837"/>
    </location>
</feature>
<accession>A0ABQ3XI49</accession>